<evidence type="ECO:0000256" key="1">
    <source>
        <dbReference type="ARBA" id="ARBA00007964"/>
    </source>
</evidence>
<evidence type="ECO:0000259" key="5">
    <source>
        <dbReference type="PROSITE" id="PS51176"/>
    </source>
</evidence>
<keyword evidence="4" id="KW-0175">Coiled coil</keyword>
<gene>
    <name evidence="6" type="ORF">EDD78_11214</name>
</gene>
<dbReference type="PANTHER" id="PTHR21363:SF0">
    <property type="entry name" value="PREPHENATE DEHYDROGENASE [NADP(+)]"/>
    <property type="match status" value="1"/>
</dbReference>
<dbReference type="GO" id="GO:0004665">
    <property type="term" value="F:prephenate dehydrogenase (NADP+) activity"/>
    <property type="evidence" value="ECO:0007669"/>
    <property type="project" value="InterPro"/>
</dbReference>
<proteinExistence type="inferred from homology"/>
<sequence length="290" mass="31401">MERRFHTVGIAGLGLIGGSLALALQRLGGIAVHGYDLDGDTLEAAVHAGAITRANEGLGECDLVVVALYPGAAVHFVEEHIAELRPGTVVADFCGIKRFPCAVLEPLCRARGLYYLGAHPMAGKEISGFAAADANLFRGASLILTPTEETDPAALAAFQELCREVGFGRLVRSTPEGHDRIIAYTSQLAHILSSAYIQNPLSSDFSGFTGGSFQDLTRVARMNGEMWAELFERNRDMLIEQIDELTLKLGEYRQALENEDSRALWALMEQGTAIKNRLLAGASDPKWEEV</sequence>
<dbReference type="Pfam" id="PF02153">
    <property type="entry name" value="PDH_N"/>
    <property type="match status" value="1"/>
</dbReference>
<comment type="pathway">
    <text evidence="3">Amino-acid biosynthesis.</text>
</comment>
<reference evidence="6 7" key="1">
    <citation type="submission" date="2019-03" db="EMBL/GenBank/DDBJ databases">
        <title>Genomic Encyclopedia of Type Strains, Phase IV (KMG-IV): sequencing the most valuable type-strain genomes for metagenomic binning, comparative biology and taxonomic classification.</title>
        <authorList>
            <person name="Goeker M."/>
        </authorList>
    </citation>
    <scope>NUCLEOTIDE SEQUENCE [LARGE SCALE GENOMIC DNA]</scope>
    <source>
        <strain evidence="6 7">DSM 100433</strain>
    </source>
</reference>
<dbReference type="GO" id="GO:0008977">
    <property type="term" value="F:prephenate dehydrogenase (NAD+) activity"/>
    <property type="evidence" value="ECO:0007669"/>
    <property type="project" value="InterPro"/>
</dbReference>
<evidence type="ECO:0000256" key="3">
    <source>
        <dbReference type="ARBA" id="ARBA00029440"/>
    </source>
</evidence>
<dbReference type="PROSITE" id="PS51176">
    <property type="entry name" value="PDH_ADH"/>
    <property type="match status" value="1"/>
</dbReference>
<comment type="caution">
    <text evidence="6">The sequence shown here is derived from an EMBL/GenBank/DDBJ whole genome shotgun (WGS) entry which is preliminary data.</text>
</comment>
<feature type="domain" description="Prephenate/arogenate dehydrogenase" evidence="5">
    <location>
        <begin position="6"/>
        <end position="286"/>
    </location>
</feature>
<name>A0A9X8Y7D3_9FIRM</name>
<dbReference type="SUPFAM" id="SSF48179">
    <property type="entry name" value="6-phosphogluconate dehydrogenase C-terminal domain-like"/>
    <property type="match status" value="1"/>
</dbReference>
<dbReference type="GO" id="GO:0070403">
    <property type="term" value="F:NAD+ binding"/>
    <property type="evidence" value="ECO:0007669"/>
    <property type="project" value="InterPro"/>
</dbReference>
<dbReference type="InterPro" id="IPR008927">
    <property type="entry name" value="6-PGluconate_DH-like_C_sf"/>
</dbReference>
<keyword evidence="7" id="KW-1185">Reference proteome</keyword>
<dbReference type="EMBL" id="SLUK01000012">
    <property type="protein sequence ID" value="TCL41849.1"/>
    <property type="molecule type" value="Genomic_DNA"/>
</dbReference>
<dbReference type="Pfam" id="PF20463">
    <property type="entry name" value="PDH_C"/>
    <property type="match status" value="1"/>
</dbReference>
<dbReference type="AlphaFoldDB" id="A0A9X8Y7D3"/>
<dbReference type="InterPro" id="IPR050812">
    <property type="entry name" value="Preph/Arog_dehydrog"/>
</dbReference>
<dbReference type="InterPro" id="IPR046826">
    <property type="entry name" value="PDH_N"/>
</dbReference>
<dbReference type="PANTHER" id="PTHR21363">
    <property type="entry name" value="PREPHENATE DEHYDROGENASE"/>
    <property type="match status" value="1"/>
</dbReference>
<evidence type="ECO:0000313" key="6">
    <source>
        <dbReference type="EMBL" id="TCL41849.1"/>
    </source>
</evidence>
<accession>A0A9X8Y7D3</accession>
<comment type="similarity">
    <text evidence="1">Belongs to the prephenate/arogenate dehydrogenase family.</text>
</comment>
<dbReference type="InterPro" id="IPR036291">
    <property type="entry name" value="NAD(P)-bd_dom_sf"/>
</dbReference>
<dbReference type="Gene3D" id="3.40.50.720">
    <property type="entry name" value="NAD(P)-binding Rossmann-like Domain"/>
    <property type="match status" value="1"/>
</dbReference>
<evidence type="ECO:0000256" key="2">
    <source>
        <dbReference type="ARBA" id="ARBA00023002"/>
    </source>
</evidence>
<dbReference type="InterPro" id="IPR003099">
    <property type="entry name" value="Prephen_DH"/>
</dbReference>
<feature type="coiled-coil region" evidence="4">
    <location>
        <begin position="228"/>
        <end position="262"/>
    </location>
</feature>
<keyword evidence="2" id="KW-0560">Oxidoreductase</keyword>
<organism evidence="6 7">
    <name type="scientific">Harryflintia acetispora</name>
    <dbReference type="NCBI Taxonomy" id="1849041"/>
    <lineage>
        <taxon>Bacteria</taxon>
        <taxon>Bacillati</taxon>
        <taxon>Bacillota</taxon>
        <taxon>Clostridia</taxon>
        <taxon>Eubacteriales</taxon>
        <taxon>Oscillospiraceae</taxon>
        <taxon>Harryflintia</taxon>
    </lineage>
</organism>
<evidence type="ECO:0000313" key="7">
    <source>
        <dbReference type="Proteomes" id="UP000294682"/>
    </source>
</evidence>
<dbReference type="Proteomes" id="UP000294682">
    <property type="component" value="Unassembled WGS sequence"/>
</dbReference>
<dbReference type="GO" id="GO:0006571">
    <property type="term" value="P:tyrosine biosynthetic process"/>
    <property type="evidence" value="ECO:0007669"/>
    <property type="project" value="InterPro"/>
</dbReference>
<protein>
    <submittedName>
        <fullName evidence="6">Prephenate dehydrogenase</fullName>
    </submittedName>
</protein>
<dbReference type="InterPro" id="IPR046825">
    <property type="entry name" value="PDH_C"/>
</dbReference>
<dbReference type="Gene3D" id="1.10.3660.10">
    <property type="entry name" value="6-phosphogluconate dehydrogenase C-terminal like domain"/>
    <property type="match status" value="1"/>
</dbReference>
<dbReference type="RefSeq" id="WP_165873215.1">
    <property type="nucleotide sequence ID" value="NZ_SLUK01000012.1"/>
</dbReference>
<evidence type="ECO:0000256" key="4">
    <source>
        <dbReference type="SAM" id="Coils"/>
    </source>
</evidence>
<dbReference type="SUPFAM" id="SSF51735">
    <property type="entry name" value="NAD(P)-binding Rossmann-fold domains"/>
    <property type="match status" value="1"/>
</dbReference>